<accession>A0AAN9N0L0</accession>
<comment type="caution">
    <text evidence="1">The sequence shown here is derived from an EMBL/GenBank/DDBJ whole genome shotgun (WGS) entry which is preliminary data.</text>
</comment>
<keyword evidence="2" id="KW-1185">Reference proteome</keyword>
<dbReference type="EMBL" id="JAYMYR010000005">
    <property type="protein sequence ID" value="KAK7364500.1"/>
    <property type="molecule type" value="Genomic_DNA"/>
</dbReference>
<protein>
    <submittedName>
        <fullName evidence="1">Uncharacterized protein</fullName>
    </submittedName>
</protein>
<organism evidence="1 2">
    <name type="scientific">Phaseolus coccineus</name>
    <name type="common">Scarlet runner bean</name>
    <name type="synonym">Phaseolus multiflorus</name>
    <dbReference type="NCBI Taxonomy" id="3886"/>
    <lineage>
        <taxon>Eukaryota</taxon>
        <taxon>Viridiplantae</taxon>
        <taxon>Streptophyta</taxon>
        <taxon>Embryophyta</taxon>
        <taxon>Tracheophyta</taxon>
        <taxon>Spermatophyta</taxon>
        <taxon>Magnoliopsida</taxon>
        <taxon>eudicotyledons</taxon>
        <taxon>Gunneridae</taxon>
        <taxon>Pentapetalae</taxon>
        <taxon>rosids</taxon>
        <taxon>fabids</taxon>
        <taxon>Fabales</taxon>
        <taxon>Fabaceae</taxon>
        <taxon>Papilionoideae</taxon>
        <taxon>50 kb inversion clade</taxon>
        <taxon>NPAAA clade</taxon>
        <taxon>indigoferoid/millettioid clade</taxon>
        <taxon>Phaseoleae</taxon>
        <taxon>Phaseolus</taxon>
    </lineage>
</organism>
<gene>
    <name evidence="1" type="ORF">VNO80_13212</name>
</gene>
<name>A0AAN9N0L0_PHACN</name>
<evidence type="ECO:0000313" key="2">
    <source>
        <dbReference type="Proteomes" id="UP001374584"/>
    </source>
</evidence>
<sequence>MLSSSGVIATCTLGANCNKEFNIDGCREDDPVSILGYTVFAGRPRFLDIGGAFSCRGTTSIVYCTELDNLVYSIDKNRRGVCLRRNHVNWDDQIPFVDRFKATYFSIGSLMP</sequence>
<reference evidence="1 2" key="1">
    <citation type="submission" date="2024-01" db="EMBL/GenBank/DDBJ databases">
        <title>The genomes of 5 underutilized Papilionoideae crops provide insights into root nodulation and disease resistanc.</title>
        <authorList>
            <person name="Jiang F."/>
        </authorList>
    </citation>
    <scope>NUCLEOTIDE SEQUENCE [LARGE SCALE GENOMIC DNA]</scope>
    <source>
        <strain evidence="1">JINMINGXINNONG_FW02</strain>
        <tissue evidence="1">Leaves</tissue>
    </source>
</reference>
<proteinExistence type="predicted"/>
<evidence type="ECO:0000313" key="1">
    <source>
        <dbReference type="EMBL" id="KAK7364500.1"/>
    </source>
</evidence>
<dbReference type="Proteomes" id="UP001374584">
    <property type="component" value="Unassembled WGS sequence"/>
</dbReference>
<dbReference type="AlphaFoldDB" id="A0AAN9N0L0"/>